<reference evidence="2" key="1">
    <citation type="submission" date="2023-04" db="EMBL/GenBank/DDBJ databases">
        <title>Phytophthora lilii NBRC 32176.</title>
        <authorList>
            <person name="Ichikawa N."/>
            <person name="Sato H."/>
            <person name="Tonouchi N."/>
        </authorList>
    </citation>
    <scope>NUCLEOTIDE SEQUENCE</scope>
    <source>
        <strain evidence="2">NBRC 32176</strain>
    </source>
</reference>
<protein>
    <submittedName>
        <fullName evidence="2">Unnamed protein product</fullName>
    </submittedName>
</protein>
<keyword evidence="3" id="KW-1185">Reference proteome</keyword>
<evidence type="ECO:0000256" key="1">
    <source>
        <dbReference type="SAM" id="MobiDB-lite"/>
    </source>
</evidence>
<name>A0A9W6WTS1_9STRA</name>
<feature type="compositionally biased region" description="Basic residues" evidence="1">
    <location>
        <begin position="1"/>
        <end position="12"/>
    </location>
</feature>
<dbReference type="OrthoDB" id="128867at2759"/>
<comment type="caution">
    <text evidence="2">The sequence shown here is derived from an EMBL/GenBank/DDBJ whole genome shotgun (WGS) entry which is preliminary data.</text>
</comment>
<accession>A0A9W6WTS1</accession>
<proteinExistence type="predicted"/>
<feature type="region of interest" description="Disordered" evidence="1">
    <location>
        <begin position="1"/>
        <end position="100"/>
    </location>
</feature>
<dbReference type="Proteomes" id="UP001165083">
    <property type="component" value="Unassembled WGS sequence"/>
</dbReference>
<sequence length="148" mass="17166">MAGYGRRKKRRVAPPQDEEEARRKFLEALEAQRANARSQSGENPAVNQAQAAPAAPLPGFYYDETKRRYFRSSPASERRQQEQLEIQQKQQNALHKPQIKVKSRRGYAVSGNNWVANVAKRQSDWSWSARGRDRRQLMPQMMSKLLVR</sequence>
<evidence type="ECO:0000313" key="3">
    <source>
        <dbReference type="Proteomes" id="UP001165083"/>
    </source>
</evidence>
<dbReference type="AlphaFoldDB" id="A0A9W6WTS1"/>
<organism evidence="2 3">
    <name type="scientific">Phytophthora lilii</name>
    <dbReference type="NCBI Taxonomy" id="2077276"/>
    <lineage>
        <taxon>Eukaryota</taxon>
        <taxon>Sar</taxon>
        <taxon>Stramenopiles</taxon>
        <taxon>Oomycota</taxon>
        <taxon>Peronosporomycetes</taxon>
        <taxon>Peronosporales</taxon>
        <taxon>Peronosporaceae</taxon>
        <taxon>Phytophthora</taxon>
    </lineage>
</organism>
<feature type="compositionally biased region" description="Low complexity" evidence="1">
    <location>
        <begin position="43"/>
        <end position="54"/>
    </location>
</feature>
<gene>
    <name evidence="2" type="ORF">Plil01_000625000</name>
</gene>
<evidence type="ECO:0000313" key="2">
    <source>
        <dbReference type="EMBL" id="GMF17191.1"/>
    </source>
</evidence>
<dbReference type="EMBL" id="BSXW01000274">
    <property type="protein sequence ID" value="GMF17191.1"/>
    <property type="molecule type" value="Genomic_DNA"/>
</dbReference>